<feature type="domain" description="TaqI-like C-terminal specificity" evidence="11">
    <location>
        <begin position="808"/>
        <end position="964"/>
    </location>
</feature>
<comment type="caution">
    <text evidence="12">The sequence shown here is derived from an EMBL/GenBank/DDBJ whole genome shotgun (WGS) entry which is preliminary data.</text>
</comment>
<dbReference type="GO" id="GO:0008170">
    <property type="term" value="F:N-methyltransferase activity"/>
    <property type="evidence" value="ECO:0007669"/>
    <property type="project" value="InterPro"/>
</dbReference>
<proteinExistence type="inferred from homology"/>
<evidence type="ECO:0000256" key="2">
    <source>
        <dbReference type="ARBA" id="ARBA00011900"/>
    </source>
</evidence>
<keyword evidence="4" id="KW-0808">Transferase</keyword>
<dbReference type="InterPro" id="IPR029063">
    <property type="entry name" value="SAM-dependent_MTases_sf"/>
</dbReference>
<keyword evidence="7" id="KW-0238">DNA-binding</keyword>
<sequence>MATPPPIIEELVERFGQNIEAYKSPAYNETRLRREFIDPFWEALGWDIANKAGFALPYQDVLHEDSLKMGGTTKAPDYSFRVGGQRKFFLETKKPAVNVQDDPEPAYQLRRYAWTAKLPLSVLTDFEHTAVYDGRVRPKPGDRASAARVNLIPYTEYLDKWDEIASVFSKEAVYKGSFDKYASAKKAKRGTAEVDAEFLKELDRWREELAKNLALRNPLNRRDLNYAVQMTIDRIVFLRMCEDRGIEPERQLQALLNGPNIYPRLVKIFEAADEKYNSGLFHFRDETGQSSTPDQLTLSLKVDDKTLKDILSKLYYPESPYEFRVLPLEILGTAYERFLGKVITLGPGGRRARVEEKPEVRKAGGVYYTPQYIVDYIVRNTVGRMIEGKSPEEISSLKVLDPACGSGSFLLGAYRYLLDHHLDWYTTRMKADGKVPVGAGRTMSAHHARPEEGRPQGVAPTGVAARAARGRKGRQAPPIYQGRGGLWFLTIAEKKRILLDNIFGVDIDPQAVEVTKLSLLLKVLEHESEETLQSAFLFHRERALPDLGGNIKCGNALIGTDFNANKQGTLFDEDEQYRINAFDWGQGFPAIMKRGGFDCVIGNPPYVRQELIGNYKAYFQRKYKVYNGTADLYSYFIERGVSLLRQNGLFSFIVANKWMRAIYGKPLREWMSQQCLQEVVDFGDLPVFQKATTYPCILRIAKSTPTNEFAVVRVGTLSFDRLDLYCQRQSYVVSKSALSNNNGWDLATEKASQLLKKLEASGVALGRYVHGKIYRGILTGANEAFVIDREIRTKLIESDPSCTDLIRPFVTGREVKRYQPVMSERFLIFARRGVNISKYPAIENYLTGFKKKLLPKPKNWKGKKWPGRKPGSYEWYEIQDTVDYYREFEKPKIVVPSIVQRASCSFDEGNVLSNDKTSIIVTDQKYLLGLLNSKLLDFFIHSIASTKQGGYFEYKPMYLERLPIRAIDFSNPADVEKHGRMVSLVESMLDLHKRLQAARTPQEKEMLQRQIDGTDGQIDALVYELYGLTGEEIKIVEEGP</sequence>
<evidence type="ECO:0000256" key="1">
    <source>
        <dbReference type="ARBA" id="ARBA00006594"/>
    </source>
</evidence>
<dbReference type="PANTHER" id="PTHR33841">
    <property type="entry name" value="DNA METHYLTRANSFERASE YEEA-RELATED"/>
    <property type="match status" value="1"/>
</dbReference>
<dbReference type="Pfam" id="PF07669">
    <property type="entry name" value="Eco57I"/>
    <property type="match status" value="1"/>
</dbReference>
<dbReference type="Pfam" id="PF12950">
    <property type="entry name" value="TaqI_C"/>
    <property type="match status" value="1"/>
</dbReference>
<evidence type="ECO:0000313" key="12">
    <source>
        <dbReference type="EMBL" id="MBI3126612.1"/>
    </source>
</evidence>
<feature type="domain" description="Type II methyltransferase M.TaqI-like" evidence="10">
    <location>
        <begin position="501"/>
        <end position="688"/>
    </location>
</feature>
<dbReference type="Proteomes" id="UP000782312">
    <property type="component" value="Unassembled WGS sequence"/>
</dbReference>
<evidence type="ECO:0000259" key="11">
    <source>
        <dbReference type="Pfam" id="PF12950"/>
    </source>
</evidence>
<dbReference type="InterPro" id="IPR002052">
    <property type="entry name" value="DNA_methylase_N6_adenine_CS"/>
</dbReference>
<protein>
    <recommendedName>
        <fullName evidence="2">site-specific DNA-methyltransferase (adenine-specific)</fullName>
        <ecNumber evidence="2">2.1.1.72</ecNumber>
    </recommendedName>
</protein>
<dbReference type="AlphaFoldDB" id="A0A932MMJ9"/>
<dbReference type="GO" id="GO:0003677">
    <property type="term" value="F:DNA binding"/>
    <property type="evidence" value="ECO:0007669"/>
    <property type="project" value="UniProtKB-KW"/>
</dbReference>
<dbReference type="Gene3D" id="3.40.50.150">
    <property type="entry name" value="Vaccinia Virus protein VP39"/>
    <property type="match status" value="1"/>
</dbReference>
<dbReference type="InterPro" id="IPR025931">
    <property type="entry name" value="TaqI_C"/>
</dbReference>
<organism evidence="12 13">
    <name type="scientific">Tectimicrobiota bacterium</name>
    <dbReference type="NCBI Taxonomy" id="2528274"/>
    <lineage>
        <taxon>Bacteria</taxon>
        <taxon>Pseudomonadati</taxon>
        <taxon>Nitrospinota/Tectimicrobiota group</taxon>
        <taxon>Candidatus Tectimicrobiota</taxon>
    </lineage>
</organism>
<accession>A0A932MMJ9</accession>
<dbReference type="InterPro" id="IPR011639">
    <property type="entry name" value="MethylTrfase_TaqI-like_dom"/>
</dbReference>
<comment type="catalytic activity">
    <reaction evidence="8">
        <text>a 2'-deoxyadenosine in DNA + S-adenosyl-L-methionine = an N(6)-methyl-2'-deoxyadenosine in DNA + S-adenosyl-L-homocysteine + H(+)</text>
        <dbReference type="Rhea" id="RHEA:15197"/>
        <dbReference type="Rhea" id="RHEA-COMP:12418"/>
        <dbReference type="Rhea" id="RHEA-COMP:12419"/>
        <dbReference type="ChEBI" id="CHEBI:15378"/>
        <dbReference type="ChEBI" id="CHEBI:57856"/>
        <dbReference type="ChEBI" id="CHEBI:59789"/>
        <dbReference type="ChEBI" id="CHEBI:90615"/>
        <dbReference type="ChEBI" id="CHEBI:90616"/>
        <dbReference type="EC" id="2.1.1.72"/>
    </reaction>
</comment>
<dbReference type="PANTHER" id="PTHR33841:SF1">
    <property type="entry name" value="DNA METHYLTRANSFERASE A"/>
    <property type="match status" value="1"/>
</dbReference>
<comment type="similarity">
    <text evidence="1">Belongs to the N(4)/N(6)-methyltransferase family.</text>
</comment>
<name>A0A932MMJ9_UNCTE</name>
<feature type="domain" description="DNA methylase adenine-specific" evidence="9">
    <location>
        <begin position="360"/>
        <end position="421"/>
    </location>
</feature>
<evidence type="ECO:0000259" key="10">
    <source>
        <dbReference type="Pfam" id="PF07669"/>
    </source>
</evidence>
<dbReference type="EMBL" id="JACPUR010000006">
    <property type="protein sequence ID" value="MBI3126612.1"/>
    <property type="molecule type" value="Genomic_DNA"/>
</dbReference>
<evidence type="ECO:0000256" key="6">
    <source>
        <dbReference type="ARBA" id="ARBA00022747"/>
    </source>
</evidence>
<evidence type="ECO:0000256" key="3">
    <source>
        <dbReference type="ARBA" id="ARBA00022603"/>
    </source>
</evidence>
<evidence type="ECO:0000313" key="13">
    <source>
        <dbReference type="Proteomes" id="UP000782312"/>
    </source>
</evidence>
<evidence type="ECO:0000256" key="8">
    <source>
        <dbReference type="ARBA" id="ARBA00047942"/>
    </source>
</evidence>
<evidence type="ECO:0000259" key="9">
    <source>
        <dbReference type="Pfam" id="PF02384"/>
    </source>
</evidence>
<evidence type="ECO:0000256" key="4">
    <source>
        <dbReference type="ARBA" id="ARBA00022679"/>
    </source>
</evidence>
<dbReference type="Pfam" id="PF02384">
    <property type="entry name" value="N6_Mtase"/>
    <property type="match status" value="1"/>
</dbReference>
<reference evidence="12" key="1">
    <citation type="submission" date="2020-07" db="EMBL/GenBank/DDBJ databases">
        <title>Huge and variable diversity of episymbiotic CPR bacteria and DPANN archaea in groundwater ecosystems.</title>
        <authorList>
            <person name="He C.Y."/>
            <person name="Keren R."/>
            <person name="Whittaker M."/>
            <person name="Farag I.F."/>
            <person name="Doudna J."/>
            <person name="Cate J.H.D."/>
            <person name="Banfield J.F."/>
        </authorList>
    </citation>
    <scope>NUCLEOTIDE SEQUENCE</scope>
    <source>
        <strain evidence="12">NC_groundwater_763_Ag_S-0.2um_68_21</strain>
    </source>
</reference>
<keyword evidence="6" id="KW-0680">Restriction system</keyword>
<dbReference type="EC" id="2.1.1.72" evidence="2"/>
<keyword evidence="3 12" id="KW-0489">Methyltransferase</keyword>
<keyword evidence="5" id="KW-0949">S-adenosyl-L-methionine</keyword>
<dbReference type="PROSITE" id="PS00092">
    <property type="entry name" value="N6_MTASE"/>
    <property type="match status" value="1"/>
</dbReference>
<dbReference type="GO" id="GO:0009307">
    <property type="term" value="P:DNA restriction-modification system"/>
    <property type="evidence" value="ECO:0007669"/>
    <property type="project" value="UniProtKB-KW"/>
</dbReference>
<dbReference type="InterPro" id="IPR050953">
    <property type="entry name" value="N4_N6_ade-DNA_methylase"/>
</dbReference>
<gene>
    <name evidence="12" type="ORF">HYZ11_03305</name>
</gene>
<dbReference type="GO" id="GO:0009007">
    <property type="term" value="F:site-specific DNA-methyltransferase (adenine-specific) activity"/>
    <property type="evidence" value="ECO:0007669"/>
    <property type="project" value="UniProtKB-EC"/>
</dbReference>
<dbReference type="GO" id="GO:0032259">
    <property type="term" value="P:methylation"/>
    <property type="evidence" value="ECO:0007669"/>
    <property type="project" value="UniProtKB-KW"/>
</dbReference>
<evidence type="ECO:0000256" key="5">
    <source>
        <dbReference type="ARBA" id="ARBA00022691"/>
    </source>
</evidence>
<evidence type="ECO:0000256" key="7">
    <source>
        <dbReference type="ARBA" id="ARBA00023125"/>
    </source>
</evidence>
<dbReference type="InterPro" id="IPR003356">
    <property type="entry name" value="DNA_methylase_A-5"/>
</dbReference>
<dbReference type="SUPFAM" id="SSF53335">
    <property type="entry name" value="S-adenosyl-L-methionine-dependent methyltransferases"/>
    <property type="match status" value="1"/>
</dbReference>
<dbReference type="PRINTS" id="PR00507">
    <property type="entry name" value="N12N6MTFRASE"/>
</dbReference>